<organism evidence="14 15">
    <name type="scientific">Arcicella aurantiaca</name>
    <dbReference type="NCBI Taxonomy" id="591202"/>
    <lineage>
        <taxon>Bacteria</taxon>
        <taxon>Pseudomonadati</taxon>
        <taxon>Bacteroidota</taxon>
        <taxon>Cytophagia</taxon>
        <taxon>Cytophagales</taxon>
        <taxon>Flectobacillaceae</taxon>
        <taxon>Arcicella</taxon>
    </lineage>
</organism>
<dbReference type="CDD" id="cd00483">
    <property type="entry name" value="HPPK"/>
    <property type="match status" value="1"/>
</dbReference>
<evidence type="ECO:0000256" key="10">
    <source>
        <dbReference type="ARBA" id="ARBA00029409"/>
    </source>
</evidence>
<comment type="pathway">
    <text evidence="1">Cofactor biosynthesis; tetrahydrofolate biosynthesis; 2-amino-4-hydroxy-6-hydroxymethyl-7,8-dihydropteridine diphosphate from 7,8-dihydroneopterin triphosphate: step 4/4.</text>
</comment>
<evidence type="ECO:0000259" key="13">
    <source>
        <dbReference type="PROSITE" id="PS00794"/>
    </source>
</evidence>
<dbReference type="PANTHER" id="PTHR43071:SF1">
    <property type="entry name" value="2-AMINO-4-HYDROXY-6-HYDROXYMETHYLDIHYDROPTERIDINE PYROPHOSPHOKINASE"/>
    <property type="match status" value="1"/>
</dbReference>
<evidence type="ECO:0000256" key="11">
    <source>
        <dbReference type="ARBA" id="ARBA00029766"/>
    </source>
</evidence>
<keyword evidence="8" id="KW-0067">ATP-binding</keyword>
<dbReference type="Pfam" id="PF01288">
    <property type="entry name" value="HPPK"/>
    <property type="match status" value="1"/>
</dbReference>
<dbReference type="GO" id="GO:0016301">
    <property type="term" value="F:kinase activity"/>
    <property type="evidence" value="ECO:0007669"/>
    <property type="project" value="UniProtKB-KW"/>
</dbReference>
<sequence length="157" mass="17801">MQTANLQTVYLLLGSNLGNREEILNQAITAIQENVGVIISQSKYYETPAWGKTDQPDFLNIALEIATNLMPLVVLEKTQAIEQQLGRVRIEKWGARLIDIDIIFYGQEIINISEHLNIPHPLMQERLFVLEPIAEIAPDFIHPVLKKSVSELLEEIS</sequence>
<evidence type="ECO:0000256" key="9">
    <source>
        <dbReference type="ARBA" id="ARBA00022909"/>
    </source>
</evidence>
<keyword evidence="5" id="KW-0808">Transferase</keyword>
<dbReference type="Proteomes" id="UP000245489">
    <property type="component" value="Unassembled WGS sequence"/>
</dbReference>
<evidence type="ECO:0000256" key="8">
    <source>
        <dbReference type="ARBA" id="ARBA00022840"/>
    </source>
</evidence>
<reference evidence="14 15" key="1">
    <citation type="submission" date="2018-05" db="EMBL/GenBank/DDBJ databases">
        <title>Genomic Encyclopedia of Archaeal and Bacterial Type Strains, Phase II (KMG-II): from individual species to whole genera.</title>
        <authorList>
            <person name="Goeker M."/>
        </authorList>
    </citation>
    <scope>NUCLEOTIDE SEQUENCE [LARGE SCALE GENOMIC DNA]</scope>
    <source>
        <strain evidence="14 15">DSM 22214</strain>
    </source>
</reference>
<proteinExistence type="inferred from homology"/>
<keyword evidence="9" id="KW-0289">Folate biosynthesis</keyword>
<evidence type="ECO:0000313" key="14">
    <source>
        <dbReference type="EMBL" id="PWK26299.1"/>
    </source>
</evidence>
<gene>
    <name evidence="14" type="ORF">LV89_02470</name>
</gene>
<feature type="domain" description="7,8-dihydro-6-hydroxymethylpterin-pyrophosphokinase" evidence="13">
    <location>
        <begin position="92"/>
        <end position="103"/>
    </location>
</feature>
<comment type="function">
    <text evidence="10">Catalyzes the transfer of pyrophosphate from adenosine triphosphate (ATP) to 6-hydroxymethyl-7,8-dihydropterin, an enzymatic step in folate biosynthesis pathway.</text>
</comment>
<dbReference type="InterPro" id="IPR000550">
    <property type="entry name" value="Hppk"/>
</dbReference>
<evidence type="ECO:0000256" key="3">
    <source>
        <dbReference type="ARBA" id="ARBA00013253"/>
    </source>
</evidence>
<dbReference type="UniPathway" id="UPA00077">
    <property type="reaction ID" value="UER00155"/>
</dbReference>
<name>A0A316EAD3_9BACT</name>
<dbReference type="GO" id="GO:0046656">
    <property type="term" value="P:folic acid biosynthetic process"/>
    <property type="evidence" value="ECO:0007669"/>
    <property type="project" value="UniProtKB-KW"/>
</dbReference>
<evidence type="ECO:0000256" key="12">
    <source>
        <dbReference type="ARBA" id="ARBA00033413"/>
    </source>
</evidence>
<evidence type="ECO:0000256" key="7">
    <source>
        <dbReference type="ARBA" id="ARBA00022777"/>
    </source>
</evidence>
<dbReference type="EC" id="2.7.6.3" evidence="3"/>
<comment type="similarity">
    <text evidence="2">Belongs to the HPPK family.</text>
</comment>
<evidence type="ECO:0000256" key="6">
    <source>
        <dbReference type="ARBA" id="ARBA00022741"/>
    </source>
</evidence>
<dbReference type="GO" id="GO:0005524">
    <property type="term" value="F:ATP binding"/>
    <property type="evidence" value="ECO:0007669"/>
    <property type="project" value="UniProtKB-KW"/>
</dbReference>
<dbReference type="OrthoDB" id="9808041at2"/>
<dbReference type="GO" id="GO:0046654">
    <property type="term" value="P:tetrahydrofolate biosynthetic process"/>
    <property type="evidence" value="ECO:0007669"/>
    <property type="project" value="UniProtKB-UniPathway"/>
</dbReference>
<dbReference type="GO" id="GO:0003848">
    <property type="term" value="F:2-amino-4-hydroxy-6-hydroxymethyldihydropteridine diphosphokinase activity"/>
    <property type="evidence" value="ECO:0007669"/>
    <property type="project" value="UniProtKB-EC"/>
</dbReference>
<evidence type="ECO:0000256" key="5">
    <source>
        <dbReference type="ARBA" id="ARBA00022679"/>
    </source>
</evidence>
<dbReference type="SUPFAM" id="SSF55083">
    <property type="entry name" value="6-hydroxymethyl-7,8-dihydropterin pyrophosphokinase, HPPK"/>
    <property type="match status" value="1"/>
</dbReference>
<dbReference type="AlphaFoldDB" id="A0A316EAD3"/>
<dbReference type="NCBIfam" id="TIGR01498">
    <property type="entry name" value="folK"/>
    <property type="match status" value="1"/>
</dbReference>
<comment type="caution">
    <text evidence="14">The sequence shown here is derived from an EMBL/GenBank/DDBJ whole genome shotgun (WGS) entry which is preliminary data.</text>
</comment>
<dbReference type="PANTHER" id="PTHR43071">
    <property type="entry name" value="2-AMINO-4-HYDROXY-6-HYDROXYMETHYLDIHYDROPTERIDINE PYROPHOSPHOKINASE"/>
    <property type="match status" value="1"/>
</dbReference>
<dbReference type="InterPro" id="IPR035907">
    <property type="entry name" value="Hppk_sf"/>
</dbReference>
<keyword evidence="6" id="KW-0547">Nucleotide-binding</keyword>
<protein>
    <recommendedName>
        <fullName evidence="4">2-amino-4-hydroxy-6-hydroxymethyldihydropteridine pyrophosphokinase</fullName>
        <ecNumber evidence="3">2.7.6.3</ecNumber>
    </recommendedName>
    <alternativeName>
        <fullName evidence="11">6-hydroxymethyl-7,8-dihydropterin pyrophosphokinase</fullName>
    </alternativeName>
    <alternativeName>
        <fullName evidence="12">7,8-dihydro-6-hydroxymethylpterin-pyrophosphokinase</fullName>
    </alternativeName>
</protein>
<dbReference type="RefSeq" id="WP_109743200.1">
    <property type="nucleotide sequence ID" value="NZ_QGGO01000012.1"/>
</dbReference>
<evidence type="ECO:0000256" key="4">
    <source>
        <dbReference type="ARBA" id="ARBA00016218"/>
    </source>
</evidence>
<keyword evidence="15" id="KW-1185">Reference proteome</keyword>
<dbReference type="Gene3D" id="3.30.70.560">
    <property type="entry name" value="7,8-Dihydro-6-hydroxymethylpterin-pyrophosphokinase HPPK"/>
    <property type="match status" value="1"/>
</dbReference>
<evidence type="ECO:0000256" key="1">
    <source>
        <dbReference type="ARBA" id="ARBA00005051"/>
    </source>
</evidence>
<evidence type="ECO:0000256" key="2">
    <source>
        <dbReference type="ARBA" id="ARBA00005810"/>
    </source>
</evidence>
<accession>A0A316EAD3</accession>
<dbReference type="EMBL" id="QGGO01000012">
    <property type="protein sequence ID" value="PWK26299.1"/>
    <property type="molecule type" value="Genomic_DNA"/>
</dbReference>
<keyword evidence="7 14" id="KW-0418">Kinase</keyword>
<evidence type="ECO:0000313" key="15">
    <source>
        <dbReference type="Proteomes" id="UP000245489"/>
    </source>
</evidence>
<dbReference type="PROSITE" id="PS00794">
    <property type="entry name" value="HPPK"/>
    <property type="match status" value="1"/>
</dbReference>